<organism evidence="1 2">
    <name type="scientific">Piromyces finnis</name>
    <dbReference type="NCBI Taxonomy" id="1754191"/>
    <lineage>
        <taxon>Eukaryota</taxon>
        <taxon>Fungi</taxon>
        <taxon>Fungi incertae sedis</taxon>
        <taxon>Chytridiomycota</taxon>
        <taxon>Chytridiomycota incertae sedis</taxon>
        <taxon>Neocallimastigomycetes</taxon>
        <taxon>Neocallimastigales</taxon>
        <taxon>Neocallimastigaceae</taxon>
        <taxon>Piromyces</taxon>
    </lineage>
</organism>
<gene>
    <name evidence="1" type="ORF">BCR36DRAFT_374936</name>
</gene>
<dbReference type="STRING" id="1754191.A0A1Y1UV68"/>
<reference evidence="1 2" key="2">
    <citation type="submission" date="2016-08" db="EMBL/GenBank/DDBJ databases">
        <title>Pervasive Adenine N6-methylation of Active Genes in Fungi.</title>
        <authorList>
            <consortium name="DOE Joint Genome Institute"/>
            <person name="Mondo S.J."/>
            <person name="Dannebaum R.O."/>
            <person name="Kuo R.C."/>
            <person name="Labutti K."/>
            <person name="Haridas S."/>
            <person name="Kuo A."/>
            <person name="Salamov A."/>
            <person name="Ahrendt S.R."/>
            <person name="Lipzen A."/>
            <person name="Sullivan W."/>
            <person name="Andreopoulos W.B."/>
            <person name="Clum A."/>
            <person name="Lindquist E."/>
            <person name="Daum C."/>
            <person name="Ramamoorthy G.K."/>
            <person name="Gryganskyi A."/>
            <person name="Culley D."/>
            <person name="Magnuson J.K."/>
            <person name="James T.Y."/>
            <person name="O'Malley M.A."/>
            <person name="Stajich J.E."/>
            <person name="Spatafora J.W."/>
            <person name="Visel A."/>
            <person name="Grigoriev I.V."/>
        </authorList>
    </citation>
    <scope>NUCLEOTIDE SEQUENCE [LARGE SCALE GENOMIC DNA]</scope>
    <source>
        <strain evidence="2">finn</strain>
    </source>
</reference>
<comment type="caution">
    <text evidence="1">The sequence shown here is derived from an EMBL/GenBank/DDBJ whole genome shotgun (WGS) entry which is preliminary data.</text>
</comment>
<dbReference type="InterPro" id="IPR006059">
    <property type="entry name" value="SBP"/>
</dbReference>
<name>A0A1Y1UV68_9FUNG</name>
<dbReference type="AlphaFoldDB" id="A0A1Y1UV68"/>
<dbReference type="Proteomes" id="UP000193719">
    <property type="component" value="Unassembled WGS sequence"/>
</dbReference>
<evidence type="ECO:0000313" key="2">
    <source>
        <dbReference type="Proteomes" id="UP000193719"/>
    </source>
</evidence>
<protein>
    <recommendedName>
        <fullName evidence="3">Periplasmic binding protein-like II</fullName>
    </recommendedName>
</protein>
<evidence type="ECO:0008006" key="3">
    <source>
        <dbReference type="Google" id="ProtNLM"/>
    </source>
</evidence>
<sequence>MKVLLSLKKVKTFSKLNDSTLYYIDTYDKNNHYQKRYTLNFNYTSKIFDEYEFLTNLDNIKTAIICEGDDIDRTDNNKKIITLWNTSFAEKFDNSALYASVFPIWLKKHKNQEKTFCLKIEAAGWVDNVNAEICNDNDKSVPCPDLIILGTTQPYSDYWGENYMETWNWEKVFKYAEIITECTGKPGFKFSGNITDDSKFFVILCQALGIPFIIEDTKLDIKKSGFREKKYIDKLSIIKDLFEKHYIEEWLDESEIKKWQNSSYPQSIIDQPSFSHKKKNRNFNLNGIMIDFLDKNDYPNVKYSYMPGNSSFLGGSGIVITKKSKYQEEAYDFIEILLNDNFPYFSKLNILTSLSKDISNNKNNTKKELCNKLLELDGTFPYYYAYKNNIHVIYLKHISTKSGKGIILDNSFNNSFNNSIFNDLFNNKEFICDDDANYEKKTITYYDEFRIKLSLNNSETIVLKSMRDIKFIEKMDDLTLSVLNNILAISKPLQVSIIIYI</sequence>
<reference evidence="1 2" key="1">
    <citation type="submission" date="2016-08" db="EMBL/GenBank/DDBJ databases">
        <title>Genomes of anaerobic fungi encode conserved fungal cellulosomes for biomass hydrolysis.</title>
        <authorList>
            <consortium name="DOE Joint Genome Institute"/>
            <person name="Haitjema C.H."/>
            <person name="Gilmore S.P."/>
            <person name="Henske J.K."/>
            <person name="Solomon K.V."/>
            <person name="De Groot R."/>
            <person name="Kuo A."/>
            <person name="Mondo S.J."/>
            <person name="Salamov A.A."/>
            <person name="Labutti K."/>
            <person name="Zhao Z."/>
            <person name="Chiniquy J."/>
            <person name="Barry K."/>
            <person name="Brewer H.M."/>
            <person name="Purvine S.O."/>
            <person name="Wright A.T."/>
            <person name="Boxma B."/>
            <person name="Van Alen T."/>
            <person name="Hackstein J.H."/>
            <person name="Baker S.E."/>
            <person name="Grigoriev I.V."/>
            <person name="O'Malley M.A."/>
        </authorList>
    </citation>
    <scope>NUCLEOTIDE SEQUENCE [LARGE SCALE GENOMIC DNA]</scope>
    <source>
        <strain evidence="2">finn</strain>
    </source>
</reference>
<keyword evidence="2" id="KW-1185">Reference proteome</keyword>
<dbReference type="SUPFAM" id="SSF53850">
    <property type="entry name" value="Periplasmic binding protein-like II"/>
    <property type="match status" value="1"/>
</dbReference>
<proteinExistence type="predicted"/>
<evidence type="ECO:0000313" key="1">
    <source>
        <dbReference type="EMBL" id="ORX41870.1"/>
    </source>
</evidence>
<accession>A0A1Y1UV68</accession>
<dbReference type="EMBL" id="MCFH01000076">
    <property type="protein sequence ID" value="ORX41870.1"/>
    <property type="molecule type" value="Genomic_DNA"/>
</dbReference>
<dbReference type="Pfam" id="PF01547">
    <property type="entry name" value="SBP_bac_1"/>
    <property type="match status" value="1"/>
</dbReference>
<dbReference type="Gene3D" id="3.40.190.10">
    <property type="entry name" value="Periplasmic binding protein-like II"/>
    <property type="match status" value="1"/>
</dbReference>